<dbReference type="PANTHER" id="PTHR21180">
    <property type="entry name" value="ENDONUCLEASE/EXONUCLEASE/PHOSPHATASE FAMILY DOMAIN-CONTAINING PROTEIN 1"/>
    <property type="match status" value="1"/>
</dbReference>
<keyword evidence="3" id="KW-0238">DNA-binding</keyword>
<dbReference type="Proteomes" id="UP000682358">
    <property type="component" value="Chromosome"/>
</dbReference>
<dbReference type="GO" id="GO:0003677">
    <property type="term" value="F:DNA binding"/>
    <property type="evidence" value="ECO:0007669"/>
    <property type="project" value="UniProtKB-KW"/>
</dbReference>
<evidence type="ECO:0000313" key="3">
    <source>
        <dbReference type="EMBL" id="MDI9091879.1"/>
    </source>
</evidence>
<evidence type="ECO:0000313" key="2">
    <source>
        <dbReference type="EMBL" id="CAB5686880.1"/>
    </source>
</evidence>
<dbReference type="Gene3D" id="1.10.150.280">
    <property type="entry name" value="AF1531-like domain"/>
    <property type="match status" value="1"/>
</dbReference>
<organism evidence="4 6">
    <name type="scientific">Providencia rettgeri</name>
    <dbReference type="NCBI Taxonomy" id="587"/>
    <lineage>
        <taxon>Bacteria</taxon>
        <taxon>Pseudomonadati</taxon>
        <taxon>Pseudomonadota</taxon>
        <taxon>Gammaproteobacteria</taxon>
        <taxon>Enterobacterales</taxon>
        <taxon>Morganellaceae</taxon>
        <taxon>Providencia</taxon>
    </lineage>
</organism>
<evidence type="ECO:0000313" key="4">
    <source>
        <dbReference type="EMBL" id="OZS73575.1"/>
    </source>
</evidence>
<dbReference type="EMBL" id="NOWC01000020">
    <property type="protein sequence ID" value="OZS73575.1"/>
    <property type="molecule type" value="Genomic_DNA"/>
</dbReference>
<reference evidence="4 6" key="1">
    <citation type="submission" date="2017-07" db="EMBL/GenBank/DDBJ databases">
        <title>blaIMP-27 on transferable plasmids in Proteus mirabilis and Providencia rettgeri.</title>
        <authorList>
            <person name="Potter R."/>
        </authorList>
    </citation>
    <scope>NUCLEOTIDE SEQUENCE [LARGE SCALE GENOMIC DNA]</scope>
    <source>
        <strain evidence="4 6">PR1</strain>
    </source>
</reference>
<dbReference type="EMBL" id="CP076405">
    <property type="protein sequence ID" value="QWQ21470.1"/>
    <property type="molecule type" value="Genomic_DNA"/>
</dbReference>
<feature type="signal peptide" evidence="1">
    <location>
        <begin position="1"/>
        <end position="29"/>
    </location>
</feature>
<name>A0A264VQM1_PRORE</name>
<dbReference type="EMBL" id="CAHPSF010000003">
    <property type="protein sequence ID" value="CAB5686880.1"/>
    <property type="molecule type" value="Genomic_DNA"/>
</dbReference>
<dbReference type="SUPFAM" id="SSF47781">
    <property type="entry name" value="RuvA domain 2-like"/>
    <property type="match status" value="1"/>
</dbReference>
<sequence length="123" mass="13610">MLWNSVNKCRLGIVLLLSLLCSFSSFSLAKKIEREKATEAVIQEKQVSNNSPSTSHGQSDKVNINLAGEEELAEKLTGIGRQKAKAIVEYRQKYGAFNSIENILEVQGIGPAFLEKNKDKLTL</sequence>
<dbReference type="GeneID" id="92273529"/>
<accession>A0A264VQM1</accession>
<dbReference type="Pfam" id="PF12836">
    <property type="entry name" value="HHH_3"/>
    <property type="match status" value="1"/>
</dbReference>
<gene>
    <name evidence="4" type="ORF">CHI95_15740</name>
    <name evidence="2" type="ORF">GHA_01635</name>
    <name evidence="5" type="ORF">KOF27_03680</name>
    <name evidence="3" type="ORF">OGX73_04495</name>
</gene>
<dbReference type="InterPro" id="IPR010994">
    <property type="entry name" value="RuvA_2-like"/>
</dbReference>
<dbReference type="Proteomes" id="UP001159001">
    <property type="component" value="Unassembled WGS sequence"/>
</dbReference>
<dbReference type="InterPro" id="IPR051675">
    <property type="entry name" value="Endo/Exo/Phosphatase_dom_1"/>
</dbReference>
<dbReference type="Proteomes" id="UP000216001">
    <property type="component" value="Unassembled WGS sequence"/>
</dbReference>
<evidence type="ECO:0000313" key="6">
    <source>
        <dbReference type="Proteomes" id="UP000216001"/>
    </source>
</evidence>
<proteinExistence type="predicted"/>
<dbReference type="AlphaFoldDB" id="A0A264VQM1"/>
<feature type="chain" id="PRO_5042693886" evidence="1">
    <location>
        <begin position="30"/>
        <end position="123"/>
    </location>
</feature>
<dbReference type="RefSeq" id="WP_036958552.1">
    <property type="nucleotide sequence ID" value="NZ_ABDWLN020000017.1"/>
</dbReference>
<reference evidence="2" key="2">
    <citation type="submission" date="2020-05" db="EMBL/GenBank/DDBJ databases">
        <authorList>
            <person name="Delgado-Blas J."/>
        </authorList>
    </citation>
    <scope>NUCLEOTIDE SEQUENCE</scope>
    <source>
        <strain evidence="2">BB1453</strain>
    </source>
</reference>
<dbReference type="PANTHER" id="PTHR21180:SF32">
    <property type="entry name" value="ENDONUCLEASE_EXONUCLEASE_PHOSPHATASE FAMILY DOMAIN-CONTAINING PROTEIN 1"/>
    <property type="match status" value="1"/>
</dbReference>
<evidence type="ECO:0000256" key="1">
    <source>
        <dbReference type="SAM" id="SignalP"/>
    </source>
</evidence>
<dbReference type="EMBL" id="JAOWIN010000002">
    <property type="protein sequence ID" value="MDI9091879.1"/>
    <property type="molecule type" value="Genomic_DNA"/>
</dbReference>
<dbReference type="GO" id="GO:0015628">
    <property type="term" value="P:protein secretion by the type II secretion system"/>
    <property type="evidence" value="ECO:0007669"/>
    <property type="project" value="TreeGrafter"/>
</dbReference>
<reference evidence="5" key="3">
    <citation type="submission" date="2021-06" db="EMBL/GenBank/DDBJ databases">
        <title>Emergence of genetically related NDM-1-producing Providencia rettgeri strains in Argentina.</title>
        <authorList>
            <person name="Pasteran F."/>
            <person name="Meo A."/>
            <person name="Gomez S."/>
            <person name="Derdoy L."/>
            <person name="Albronoz E."/>
            <person name="Faccone D."/>
            <person name="Guerriero L."/>
            <person name="Archuby D."/>
            <person name="Tarzia A."/>
            <person name="Lopez M."/>
            <person name="Corso A."/>
        </authorList>
    </citation>
    <scope>NUCLEOTIDE SEQUENCE</scope>
    <source>
        <strain evidence="5">PreM15628</strain>
    </source>
</reference>
<dbReference type="NCBIfam" id="TIGR00426">
    <property type="entry name" value="competence protein ComEA helix-hairpin-helix repeat region"/>
    <property type="match status" value="1"/>
</dbReference>
<keyword evidence="1" id="KW-0732">Signal</keyword>
<dbReference type="GO" id="GO:0015627">
    <property type="term" value="C:type II protein secretion system complex"/>
    <property type="evidence" value="ECO:0007669"/>
    <property type="project" value="TreeGrafter"/>
</dbReference>
<dbReference type="Proteomes" id="UP000834611">
    <property type="component" value="Unassembled WGS sequence"/>
</dbReference>
<protein>
    <submittedName>
        <fullName evidence="3">ComEA family DNA-binding protein</fullName>
    </submittedName>
    <submittedName>
        <fullName evidence="2 4">Competence protein ComEA</fullName>
    </submittedName>
</protein>
<reference evidence="3" key="4">
    <citation type="submission" date="2022-10" db="EMBL/GenBank/DDBJ databases">
        <title>Bacterial isolates recovered from the One Health project in Brazil.</title>
        <authorList>
            <person name="Valiatti T.B."/>
            <person name="Santos F."/>
            <person name="Cayo R."/>
            <person name="Gales A.C."/>
        </authorList>
    </citation>
    <scope>NUCLEOTIDE SEQUENCE</scope>
    <source>
        <strain evidence="3">PVR188</strain>
    </source>
</reference>
<dbReference type="InterPro" id="IPR004509">
    <property type="entry name" value="Competence_ComEA_HhH"/>
</dbReference>
<evidence type="ECO:0000313" key="5">
    <source>
        <dbReference type="EMBL" id="QWQ21470.1"/>
    </source>
</evidence>